<dbReference type="EMBL" id="PP526725">
    <property type="protein sequence ID" value="WXX03208.1"/>
    <property type="molecule type" value="Genomic_DNA"/>
</dbReference>
<proteinExistence type="predicted"/>
<accession>A0AAX4LXI1</accession>
<gene>
    <name evidence="1" type="ORF">IODZLFCR_CDS0064</name>
</gene>
<organism evidence="1 2">
    <name type="scientific">Salmonella phage vB_SalP_SE29</name>
    <dbReference type="NCBI Taxonomy" id="3134913"/>
    <lineage>
        <taxon>Viruses</taxon>
        <taxon>Duplodnaviria</taxon>
        <taxon>Heunggongvirae</taxon>
        <taxon>Uroviricota</taxon>
        <taxon>Caudoviricetes</taxon>
        <taxon>Autographivirales</taxon>
        <taxon>Autosignataviridae</taxon>
        <taxon>Molineuxvirinae</taxon>
        <taxon>Zindervirus</taxon>
    </lineage>
</organism>
<protein>
    <submittedName>
        <fullName evidence="1">Uncharacterized protein</fullName>
    </submittedName>
</protein>
<reference evidence="1" key="1">
    <citation type="submission" date="2024-03" db="EMBL/GenBank/DDBJ databases">
        <title>Study on the Mechanism of Salmonella Phage vB_SalP_SE29 Recognizing the Surface Receptor of Host Bacteria.</title>
        <authorList>
            <person name="Zhang L."/>
            <person name="Liang S."/>
            <person name="Liang R."/>
        </authorList>
    </citation>
    <scope>NUCLEOTIDE SEQUENCE</scope>
</reference>
<evidence type="ECO:0000313" key="2">
    <source>
        <dbReference type="Proteomes" id="UP001434079"/>
    </source>
</evidence>
<evidence type="ECO:0000313" key="1">
    <source>
        <dbReference type="EMBL" id="WXX03208.1"/>
    </source>
</evidence>
<sequence length="29" mass="3135">MYSLSSTKGQGRAVLVRWNAQEALGQALV</sequence>
<name>A0AAX4LXI1_9CAUD</name>
<dbReference type="Proteomes" id="UP001434079">
    <property type="component" value="Segment"/>
</dbReference>